<keyword evidence="2" id="KW-1185">Reference proteome</keyword>
<dbReference type="GO" id="GO:0016740">
    <property type="term" value="F:transferase activity"/>
    <property type="evidence" value="ECO:0007669"/>
    <property type="project" value="UniProtKB-KW"/>
</dbReference>
<dbReference type="Gene3D" id="3.40.50.2000">
    <property type="entry name" value="Glycogen Phosphorylase B"/>
    <property type="match status" value="1"/>
</dbReference>
<proteinExistence type="predicted"/>
<name>A0A839UU44_9GAMM</name>
<reference evidence="1 2" key="1">
    <citation type="submission" date="2020-08" db="EMBL/GenBank/DDBJ databases">
        <title>Genomic Encyclopedia of Type Strains, Phase III (KMG-III): the genomes of soil and plant-associated and newly described type strains.</title>
        <authorList>
            <person name="Whitman W."/>
        </authorList>
    </citation>
    <scope>NUCLEOTIDE SEQUENCE [LARGE SCALE GENOMIC DNA]</scope>
    <source>
        <strain evidence="1 2">CECT 8571</strain>
    </source>
</reference>
<organism evidence="1 2">
    <name type="scientific">Simiduia aestuariiviva</name>
    <dbReference type="NCBI Taxonomy" id="1510459"/>
    <lineage>
        <taxon>Bacteria</taxon>
        <taxon>Pseudomonadati</taxon>
        <taxon>Pseudomonadota</taxon>
        <taxon>Gammaproteobacteria</taxon>
        <taxon>Cellvibrionales</taxon>
        <taxon>Cellvibrionaceae</taxon>
        <taxon>Simiduia</taxon>
    </lineage>
</organism>
<dbReference type="CDD" id="cd03801">
    <property type="entry name" value="GT4_PimA-like"/>
    <property type="match status" value="1"/>
</dbReference>
<dbReference type="EMBL" id="JACHXZ010000003">
    <property type="protein sequence ID" value="MBB3168897.1"/>
    <property type="molecule type" value="Genomic_DNA"/>
</dbReference>
<keyword evidence="1" id="KW-0808">Transferase</keyword>
<accession>A0A839UU44</accession>
<gene>
    <name evidence="1" type="ORF">FHS30_002105</name>
</gene>
<evidence type="ECO:0000313" key="2">
    <source>
        <dbReference type="Proteomes" id="UP000559987"/>
    </source>
</evidence>
<sequence>MAKTVLIVGYVWPEPRSSAAGTRIVQLIRWAQSAGYTVTFASASEPGEAAEDLTALAVECHSVRLNCSSFDDFVRELAPELVIFDRFICEEQFGWRVASACPQALRVLDSEDLHCLRDARERAHKAGRPVLTPVDDDLFSDMAQRELASIYRCDITLVISDAELAILRQEFNVPAALLHHCPFMFEPIDPAHWTPLTERQHFVFIGNYRHAPNWDAVRYLRELWPAIRQQLPEAELHLYGAYPPKKAMQLDNPALGFRVLGWAPNAYTVLAQARVCLAPLRFGAGIKGKLAEAMACGTPSVTTAIGAEGMTAMGRLAWPGKVAESDADVIKAAVDLYEQPDCWRTAQSHCAPVFNALFDRARVEQALSERLAQIQHNLKAHRLRNITGALLQQQHYRSTEFMSRWIEVKTRLKALEDAESDA</sequence>
<protein>
    <submittedName>
        <fullName evidence="1">Glycosyltransferase involved in cell wall biosynthesis</fullName>
    </submittedName>
</protein>
<dbReference type="SUPFAM" id="SSF53756">
    <property type="entry name" value="UDP-Glycosyltransferase/glycogen phosphorylase"/>
    <property type="match status" value="1"/>
</dbReference>
<dbReference type="Pfam" id="PF13692">
    <property type="entry name" value="Glyco_trans_1_4"/>
    <property type="match status" value="1"/>
</dbReference>
<dbReference type="AlphaFoldDB" id="A0A839UU44"/>
<evidence type="ECO:0000313" key="1">
    <source>
        <dbReference type="EMBL" id="MBB3168897.1"/>
    </source>
</evidence>
<dbReference type="RefSeq" id="WP_183910409.1">
    <property type="nucleotide sequence ID" value="NZ_JACHXZ010000003.1"/>
</dbReference>
<dbReference type="Proteomes" id="UP000559987">
    <property type="component" value="Unassembled WGS sequence"/>
</dbReference>
<comment type="caution">
    <text evidence="1">The sequence shown here is derived from an EMBL/GenBank/DDBJ whole genome shotgun (WGS) entry which is preliminary data.</text>
</comment>